<proteinExistence type="predicted"/>
<reference evidence="1" key="1">
    <citation type="journal article" date="2020" name="Nat. Commun.">
        <title>Large-scale genome sequencing of mycorrhizal fungi provides insights into the early evolution of symbiotic traits.</title>
        <authorList>
            <person name="Miyauchi S."/>
            <person name="Kiss E."/>
            <person name="Kuo A."/>
            <person name="Drula E."/>
            <person name="Kohler A."/>
            <person name="Sanchez-Garcia M."/>
            <person name="Morin E."/>
            <person name="Andreopoulos B."/>
            <person name="Barry K.W."/>
            <person name="Bonito G."/>
            <person name="Buee M."/>
            <person name="Carver A."/>
            <person name="Chen C."/>
            <person name="Cichocki N."/>
            <person name="Clum A."/>
            <person name="Culley D."/>
            <person name="Crous P.W."/>
            <person name="Fauchery L."/>
            <person name="Girlanda M."/>
            <person name="Hayes R.D."/>
            <person name="Keri Z."/>
            <person name="LaButti K."/>
            <person name="Lipzen A."/>
            <person name="Lombard V."/>
            <person name="Magnuson J."/>
            <person name="Maillard F."/>
            <person name="Murat C."/>
            <person name="Nolan M."/>
            <person name="Ohm R.A."/>
            <person name="Pangilinan J."/>
            <person name="Pereira M.F."/>
            <person name="Perotto S."/>
            <person name="Peter M."/>
            <person name="Pfister S."/>
            <person name="Riley R."/>
            <person name="Sitrit Y."/>
            <person name="Stielow J.B."/>
            <person name="Szollosi G."/>
            <person name="Zifcakova L."/>
            <person name="Stursova M."/>
            <person name="Spatafora J.W."/>
            <person name="Tedersoo L."/>
            <person name="Vaario L.M."/>
            <person name="Yamada A."/>
            <person name="Yan M."/>
            <person name="Wang P."/>
            <person name="Xu J."/>
            <person name="Bruns T."/>
            <person name="Baldrian P."/>
            <person name="Vilgalys R."/>
            <person name="Dunand C."/>
            <person name="Henrissat B."/>
            <person name="Grigoriev I.V."/>
            <person name="Hibbett D."/>
            <person name="Nagy L.G."/>
            <person name="Martin F.M."/>
        </authorList>
    </citation>
    <scope>NUCLEOTIDE SEQUENCE</scope>
    <source>
        <strain evidence="1">UP504</strain>
    </source>
</reference>
<gene>
    <name evidence="1" type="ORF">BS47DRAFT_182129</name>
</gene>
<dbReference type="Proteomes" id="UP000886523">
    <property type="component" value="Unassembled WGS sequence"/>
</dbReference>
<keyword evidence="2" id="KW-1185">Reference proteome</keyword>
<evidence type="ECO:0000313" key="2">
    <source>
        <dbReference type="Proteomes" id="UP000886523"/>
    </source>
</evidence>
<comment type="caution">
    <text evidence="1">The sequence shown here is derived from an EMBL/GenBank/DDBJ whole genome shotgun (WGS) entry which is preliminary data.</text>
</comment>
<sequence>MRVRLYMSGVWAPWKSAGISSAWWFPRVASLPGLRPRSDLRTSPATGLYYGLVHGLLRGVKNIGIAKLMRTRRACRA</sequence>
<protein>
    <submittedName>
        <fullName evidence="1">Uncharacterized protein</fullName>
    </submittedName>
</protein>
<evidence type="ECO:0000313" key="1">
    <source>
        <dbReference type="EMBL" id="KAF9509061.1"/>
    </source>
</evidence>
<organism evidence="1 2">
    <name type="scientific">Hydnum rufescens UP504</name>
    <dbReference type="NCBI Taxonomy" id="1448309"/>
    <lineage>
        <taxon>Eukaryota</taxon>
        <taxon>Fungi</taxon>
        <taxon>Dikarya</taxon>
        <taxon>Basidiomycota</taxon>
        <taxon>Agaricomycotina</taxon>
        <taxon>Agaricomycetes</taxon>
        <taxon>Cantharellales</taxon>
        <taxon>Hydnaceae</taxon>
        <taxon>Hydnum</taxon>
    </lineage>
</organism>
<accession>A0A9P6DNK1</accession>
<dbReference type="AlphaFoldDB" id="A0A9P6DNK1"/>
<name>A0A9P6DNK1_9AGAM</name>
<dbReference type="EMBL" id="MU129044">
    <property type="protein sequence ID" value="KAF9509061.1"/>
    <property type="molecule type" value="Genomic_DNA"/>
</dbReference>